<keyword evidence="1" id="KW-0812">Transmembrane</keyword>
<organism evidence="2 3">
    <name type="scientific">Halorussus aquaticus</name>
    <dbReference type="NCBI Taxonomy" id="2953748"/>
    <lineage>
        <taxon>Archaea</taxon>
        <taxon>Methanobacteriati</taxon>
        <taxon>Methanobacteriota</taxon>
        <taxon>Stenosarchaea group</taxon>
        <taxon>Halobacteria</taxon>
        <taxon>Halobacteriales</taxon>
        <taxon>Haladaptataceae</taxon>
        <taxon>Halorussus</taxon>
    </lineage>
</organism>
<evidence type="ECO:0000313" key="2">
    <source>
        <dbReference type="EMBL" id="MFC4823048.1"/>
    </source>
</evidence>
<comment type="caution">
    <text evidence="2">The sequence shown here is derived from an EMBL/GenBank/DDBJ whole genome shotgun (WGS) entry which is preliminary data.</text>
</comment>
<keyword evidence="3" id="KW-1185">Reference proteome</keyword>
<evidence type="ECO:0000313" key="3">
    <source>
        <dbReference type="Proteomes" id="UP001595945"/>
    </source>
</evidence>
<sequence>MVANDTQSKVGIVLLVLGGILLFGVVAFGLPFVYEASAVSVLGLAVGAVLIGTAEDGRPV</sequence>
<dbReference type="GeneID" id="73045907"/>
<proteinExistence type="predicted"/>
<keyword evidence="1" id="KW-0472">Membrane</keyword>
<feature type="transmembrane region" description="Helical" evidence="1">
    <location>
        <begin position="12"/>
        <end position="30"/>
    </location>
</feature>
<evidence type="ECO:0000256" key="1">
    <source>
        <dbReference type="SAM" id="Phobius"/>
    </source>
</evidence>
<accession>A0ABD5PXQ1</accession>
<dbReference type="EMBL" id="JBHSHT010000001">
    <property type="protein sequence ID" value="MFC4823048.1"/>
    <property type="molecule type" value="Genomic_DNA"/>
</dbReference>
<keyword evidence="1" id="KW-1133">Transmembrane helix</keyword>
<name>A0ABD5PXQ1_9EURY</name>
<dbReference type="AlphaFoldDB" id="A0ABD5PXQ1"/>
<gene>
    <name evidence="2" type="ORF">ACFO9K_02110</name>
</gene>
<reference evidence="2 3" key="1">
    <citation type="journal article" date="2019" name="Int. J. Syst. Evol. Microbiol.">
        <title>The Global Catalogue of Microorganisms (GCM) 10K type strain sequencing project: providing services to taxonomists for standard genome sequencing and annotation.</title>
        <authorList>
            <consortium name="The Broad Institute Genomics Platform"/>
            <consortium name="The Broad Institute Genome Sequencing Center for Infectious Disease"/>
            <person name="Wu L."/>
            <person name="Ma J."/>
        </authorList>
    </citation>
    <scope>NUCLEOTIDE SEQUENCE [LARGE SCALE GENOMIC DNA]</scope>
    <source>
        <strain evidence="2 3">XZYJ18</strain>
    </source>
</reference>
<protein>
    <submittedName>
        <fullName evidence="2">Uncharacterized protein</fullName>
    </submittedName>
</protein>
<dbReference type="RefSeq" id="WP_254267451.1">
    <property type="nucleotide sequence ID" value="NZ_CP100400.1"/>
</dbReference>
<dbReference type="Proteomes" id="UP001595945">
    <property type="component" value="Unassembled WGS sequence"/>
</dbReference>